<feature type="chain" id="PRO_5041704679" description="DUF5067 domain-containing protein" evidence="1">
    <location>
        <begin position="20"/>
        <end position="186"/>
    </location>
</feature>
<dbReference type="RefSeq" id="WP_066088182.1">
    <property type="nucleotide sequence ID" value="NZ_CP126114.1"/>
</dbReference>
<gene>
    <name evidence="2" type="ORF">QNH39_15285</name>
</gene>
<keyword evidence="3" id="KW-1185">Reference proteome</keyword>
<evidence type="ECO:0000313" key="3">
    <source>
        <dbReference type="Proteomes" id="UP001178288"/>
    </source>
</evidence>
<dbReference type="Proteomes" id="UP001178288">
    <property type="component" value="Chromosome"/>
</dbReference>
<dbReference type="KEGG" id="nnv:QNH39_15285"/>
<evidence type="ECO:0000313" key="2">
    <source>
        <dbReference type="EMBL" id="WHY84044.1"/>
    </source>
</evidence>
<proteinExistence type="predicted"/>
<sequence>MKKLSIIIISALLAFTLSACNNNNSKSNTVSIAELTKREISILSTTSDKSFVFDFNVDSDYKEVSLWIEKYESGKLVDGKISNITSQIEQNGSIIFAIAKPNESTKQLTFNIGINSNGSAGGSISGFDSNSNGLDKMSSVWGNIPEGNTSIEGETVLAYICYSNDKSSMSSLSSDFFKDVDGHKST</sequence>
<protein>
    <recommendedName>
        <fullName evidence="4">DUF5067 domain-containing protein</fullName>
    </recommendedName>
</protein>
<evidence type="ECO:0008006" key="4">
    <source>
        <dbReference type="Google" id="ProtNLM"/>
    </source>
</evidence>
<dbReference type="EMBL" id="CP126114">
    <property type="protein sequence ID" value="WHY84044.1"/>
    <property type="molecule type" value="Genomic_DNA"/>
</dbReference>
<dbReference type="PROSITE" id="PS51257">
    <property type="entry name" value="PROKAR_LIPOPROTEIN"/>
    <property type="match status" value="1"/>
</dbReference>
<name>A0AA95S9A7_9BACI</name>
<feature type="signal peptide" evidence="1">
    <location>
        <begin position="1"/>
        <end position="19"/>
    </location>
</feature>
<keyword evidence="1" id="KW-0732">Signal</keyword>
<dbReference type="AlphaFoldDB" id="A0AA95S9A7"/>
<reference evidence="2" key="1">
    <citation type="submission" date="2023-05" db="EMBL/GenBank/DDBJ databases">
        <title>Comparative genomics of Bacillaceae isolates and their secondary metabolite potential.</title>
        <authorList>
            <person name="Song L."/>
            <person name="Nielsen L.J."/>
            <person name="Mohite O."/>
            <person name="Xu X."/>
            <person name="Weber T."/>
            <person name="Kovacs A.T."/>
        </authorList>
    </citation>
    <scope>NUCLEOTIDE SEQUENCE</scope>
    <source>
        <strain evidence="2">XLM17</strain>
    </source>
</reference>
<accession>A0AA95S9A7</accession>
<evidence type="ECO:0000256" key="1">
    <source>
        <dbReference type="SAM" id="SignalP"/>
    </source>
</evidence>
<organism evidence="2 3">
    <name type="scientific">Neobacillus novalis</name>
    <dbReference type="NCBI Taxonomy" id="220687"/>
    <lineage>
        <taxon>Bacteria</taxon>
        <taxon>Bacillati</taxon>
        <taxon>Bacillota</taxon>
        <taxon>Bacilli</taxon>
        <taxon>Bacillales</taxon>
        <taxon>Bacillaceae</taxon>
        <taxon>Neobacillus</taxon>
    </lineage>
</organism>